<evidence type="ECO:0000313" key="1">
    <source>
        <dbReference type="EMBL" id="TNC65781.1"/>
    </source>
</evidence>
<sequence>MATTIKKQTTPKRQRTKNLKVRFGDVTVSSEKPPTEMVTVNVKRSREVLQRFVDNVSKPGVTLRIKKSTPQYSVAEDDPDVFVRLMDQRVERGRFVNGSFVLIE</sequence>
<organism evidence="1 2">
    <name type="scientific">Rubellimicrobium roseum</name>
    <dbReference type="NCBI Taxonomy" id="687525"/>
    <lineage>
        <taxon>Bacteria</taxon>
        <taxon>Pseudomonadati</taxon>
        <taxon>Pseudomonadota</taxon>
        <taxon>Alphaproteobacteria</taxon>
        <taxon>Rhodobacterales</taxon>
        <taxon>Roseobacteraceae</taxon>
        <taxon>Rubellimicrobium</taxon>
    </lineage>
</organism>
<dbReference type="Proteomes" id="UP000305709">
    <property type="component" value="Unassembled WGS sequence"/>
</dbReference>
<keyword evidence="2" id="KW-1185">Reference proteome</keyword>
<dbReference type="OrthoDB" id="8455269at2"/>
<accession>A0A5C4N8Z9</accession>
<dbReference type="EMBL" id="VDFV01000036">
    <property type="protein sequence ID" value="TNC65781.1"/>
    <property type="molecule type" value="Genomic_DNA"/>
</dbReference>
<protein>
    <submittedName>
        <fullName evidence="1">Uncharacterized protein</fullName>
    </submittedName>
</protein>
<dbReference type="AlphaFoldDB" id="A0A5C4N8Z9"/>
<comment type="caution">
    <text evidence="1">The sequence shown here is derived from an EMBL/GenBank/DDBJ whole genome shotgun (WGS) entry which is preliminary data.</text>
</comment>
<proteinExistence type="predicted"/>
<reference evidence="1 2" key="1">
    <citation type="submission" date="2019-06" db="EMBL/GenBank/DDBJ databases">
        <authorList>
            <person name="Jiang L."/>
        </authorList>
    </citation>
    <scope>NUCLEOTIDE SEQUENCE [LARGE SCALE GENOMIC DNA]</scope>
    <source>
        <strain evidence="1 2">YIM 48858</strain>
    </source>
</reference>
<gene>
    <name evidence="1" type="ORF">FHG71_17180</name>
</gene>
<evidence type="ECO:0000313" key="2">
    <source>
        <dbReference type="Proteomes" id="UP000305709"/>
    </source>
</evidence>
<dbReference type="RefSeq" id="WP_139082931.1">
    <property type="nucleotide sequence ID" value="NZ_VDFV01000036.1"/>
</dbReference>
<name>A0A5C4N8Z9_9RHOB</name>